<evidence type="ECO:0000256" key="1">
    <source>
        <dbReference type="SAM" id="Coils"/>
    </source>
</evidence>
<dbReference type="EMBL" id="HBJA01047537">
    <property type="protein sequence ID" value="CAE0805620.1"/>
    <property type="molecule type" value="Transcribed_RNA"/>
</dbReference>
<dbReference type="Gene3D" id="3.40.50.410">
    <property type="entry name" value="von Willebrand factor, type A domain"/>
    <property type="match status" value="1"/>
</dbReference>
<dbReference type="PANTHER" id="PTHR30612:SF0">
    <property type="entry name" value="CHLOROPLAST PROTEIN-TRANSPORTING ATPASE"/>
    <property type="match status" value="1"/>
</dbReference>
<evidence type="ECO:0000313" key="4">
    <source>
        <dbReference type="EMBL" id="CAE0805620.1"/>
    </source>
</evidence>
<dbReference type="GO" id="GO:0005524">
    <property type="term" value="F:ATP binding"/>
    <property type="evidence" value="ECO:0007669"/>
    <property type="project" value="InterPro"/>
</dbReference>
<feature type="region of interest" description="Disordered" evidence="2">
    <location>
        <begin position="89"/>
        <end position="110"/>
    </location>
</feature>
<dbReference type="SMART" id="SM00327">
    <property type="entry name" value="VWA"/>
    <property type="match status" value="1"/>
</dbReference>
<dbReference type="InterPro" id="IPR036465">
    <property type="entry name" value="vWFA_dom_sf"/>
</dbReference>
<feature type="coiled-coil region" evidence="1">
    <location>
        <begin position="815"/>
        <end position="842"/>
    </location>
</feature>
<dbReference type="PANTHER" id="PTHR30612">
    <property type="entry name" value="SECA INNER MEMBRANE COMPONENT OF SEC PROTEIN SECRETION SYSTEM"/>
    <property type="match status" value="1"/>
</dbReference>
<dbReference type="Gene3D" id="3.40.50.300">
    <property type="entry name" value="P-loop containing nucleotide triphosphate hydrolases"/>
    <property type="match status" value="3"/>
</dbReference>
<protein>
    <recommendedName>
        <fullName evidence="3">VWFA domain-containing protein</fullName>
    </recommendedName>
</protein>
<evidence type="ECO:0000256" key="2">
    <source>
        <dbReference type="SAM" id="MobiDB-lite"/>
    </source>
</evidence>
<accession>A0A7S4CT52</accession>
<gene>
    <name evidence="4" type="ORF">EGYM00163_LOCUS16746</name>
</gene>
<dbReference type="SUPFAM" id="SSF53300">
    <property type="entry name" value="vWA-like"/>
    <property type="match status" value="1"/>
</dbReference>
<dbReference type="GO" id="GO:0016020">
    <property type="term" value="C:membrane"/>
    <property type="evidence" value="ECO:0007669"/>
    <property type="project" value="InterPro"/>
</dbReference>
<dbReference type="InterPro" id="IPR027417">
    <property type="entry name" value="P-loop_NTPase"/>
</dbReference>
<name>A0A7S4CT52_9EUGL</name>
<evidence type="ECO:0000259" key="3">
    <source>
        <dbReference type="PROSITE" id="PS50234"/>
    </source>
</evidence>
<dbReference type="GO" id="GO:0017038">
    <property type="term" value="P:protein import"/>
    <property type="evidence" value="ECO:0007669"/>
    <property type="project" value="InterPro"/>
</dbReference>
<dbReference type="InterPro" id="IPR011115">
    <property type="entry name" value="SecA_DEAD"/>
</dbReference>
<dbReference type="SUPFAM" id="SSF52540">
    <property type="entry name" value="P-loop containing nucleoside triphosphate hydrolases"/>
    <property type="match status" value="2"/>
</dbReference>
<keyword evidence="1" id="KW-0175">Coiled coil</keyword>
<dbReference type="CDD" id="cd00198">
    <property type="entry name" value="vWFA"/>
    <property type="match status" value="1"/>
</dbReference>
<dbReference type="InterPro" id="IPR003593">
    <property type="entry name" value="AAA+_ATPase"/>
</dbReference>
<feature type="domain" description="VWFA" evidence="3">
    <location>
        <begin position="2657"/>
        <end position="2837"/>
    </location>
</feature>
<dbReference type="Pfam" id="PF13519">
    <property type="entry name" value="VWA_2"/>
    <property type="match status" value="1"/>
</dbReference>
<dbReference type="GO" id="GO:0006886">
    <property type="term" value="P:intracellular protein transport"/>
    <property type="evidence" value="ECO:0007669"/>
    <property type="project" value="InterPro"/>
</dbReference>
<reference evidence="4" key="1">
    <citation type="submission" date="2021-01" db="EMBL/GenBank/DDBJ databases">
        <authorList>
            <person name="Corre E."/>
            <person name="Pelletier E."/>
            <person name="Niang G."/>
            <person name="Scheremetjew M."/>
            <person name="Finn R."/>
            <person name="Kale V."/>
            <person name="Holt S."/>
            <person name="Cochrane G."/>
            <person name="Meng A."/>
            <person name="Brown T."/>
            <person name="Cohen L."/>
        </authorList>
    </citation>
    <scope>NUCLEOTIDE SEQUENCE</scope>
    <source>
        <strain evidence="4">CCMP1594</strain>
    </source>
</reference>
<feature type="region of interest" description="Disordered" evidence="2">
    <location>
        <begin position="756"/>
        <end position="779"/>
    </location>
</feature>
<dbReference type="InterPro" id="IPR000185">
    <property type="entry name" value="SecA"/>
</dbReference>
<dbReference type="PROSITE" id="PS50234">
    <property type="entry name" value="VWFA"/>
    <property type="match status" value="1"/>
</dbReference>
<proteinExistence type="predicted"/>
<dbReference type="GO" id="GO:0006605">
    <property type="term" value="P:protein targeting"/>
    <property type="evidence" value="ECO:0007669"/>
    <property type="project" value="InterPro"/>
</dbReference>
<dbReference type="InterPro" id="IPR002035">
    <property type="entry name" value="VWF_A"/>
</dbReference>
<dbReference type="Pfam" id="PF07517">
    <property type="entry name" value="SecA_DEAD"/>
    <property type="match status" value="1"/>
</dbReference>
<dbReference type="SMART" id="SM00382">
    <property type="entry name" value="AAA"/>
    <property type="match status" value="1"/>
</dbReference>
<sequence length="2845" mass="316955">MGLRDNATLRLYPPFDETHLDQLLRANNLGRHVDHLLQQGILNAQSEAELRQHVTVLEDLDDEDCNDLVAEVMREYPHVCMPARKALGAPLHQNPDTDDETENQNPGDVCPHAHDEVPYDSFGPQCGGPETAPFETRPDVARDAVPNDSFGAHCGGPETAPLETCRAAMHGASPQQVEEPDSQLPIGDHLDAAGVQQLINTISSARRETDQMRNKDIVVVVGNTGAGKTTLIHHLLGSALSIQERVVTGPDGKKHAHNVIDLVRALAPGSAIGAIGHESRSMTRQVSGQVLLNGLLLVDMPGEYDTANRGDVQSLIIQFHNALLKAFTLMLASSVRVVVVATESQLREKRGGALAAELEQALGLGKDPQTEDIATKSICLLLSQIVPNSELHKLTDPNMELQHLETMSTKLAMVIDAMQKEDPQGRYLFRGKIVKELYDEAQLTVQRSEKGDRSLKGLRVFVSNPLQDDQRRKELIEMLSTAPSITNPQATFAITFPEAVTRRLEKALAHLADDVRELLRAEQVDALAASTQVANILTLSEALCDDLNLSLFKPYRETLLKELQQISKASIGEITRALRTRQVADVKAQVQRAQKMDEFIQRLRHRRPDALEFWWLSRAALPDCVQVLRDFLAEIDLKRPPGDIVPELRQLFALERESAEQLWTGANLPKEDFPSQQKEFVKQLEEHVKQQAAAVKELVKPHEIAMKLTFLADAGVALQEFVPFGIADKHREAQQAVHHRLAAERDALVAMMQHWSGSDALSPPPEGQEGQEEQEAAQRSARFANLRLMTHSEELQAALGDDNLVEKYFAPVSNTDRLDRAVQELKEEADKEEADIEVLVAKLPKVLKLCTTLESSGDDETKASVAEKRAEIVDHIRQIRKQAGKHVAASISEHRKEWRAALRHVRCKMQTPATPVSRSVSVDEDCAAVSESVIAQIKRLAMLVAADEDLDGNIPTAGQCQRELQSALNTVTGLVDEMHGKIVSSSTTTPINEALVVTLECLHELQQIRIPEIPALNWRAEGVLRVFAANLAQKEKAFLQKIGEFVDATKADTTDDGWVRRMEDGIVTLHKLSQYSEKACTTKESELRSAADRKIREVQQEFDAAMTNEKFGDLLRVVHNDVVPLRHSKIVDWQKAGAKMEKAQRRKLEQLVKEAADADSLLVDPDRYYELYAFLQQISNAISELDALDDNLAKDDELLKDCCTVLAQMRGKINAQARAVVEEVTKRPVPAAAFENATKVESLPPPTRGACVRRMREEIIKLTKEIKAAVNTRTKLDDAAANIEAIYNGTCCEGVWALVAKQDDQNGREVQKSWDDLKDFLRKRSALANSELRKLLGAASQDLEDITEDARVLALMLSRATGDRKVLKSMCWVYSDHVHDLQKKCMPSGDETFPQHVTKLTEAIPQLATTESTIGNMLSGEFGNANQHLRSAIHQLDEWKKSLMARLTAMKDEVTKMASPPSNNFGEAERMMQDMRAILEKIAVEQCNVDVGAVRALCEFQVEGQTHASGVIDRWKFSYDASKLLAELKCSTQEGGRMLVDVLADYIKDQGRPVGAAECNTDVIVRVTKLQEFIDCTNQFLKELQTEPNKKKKLDADAQRQAEANQRILGSDAVLRVKDLKQFAEQFVSKNDRFCQDARQEIVQKLVSGLEHLDVNSDVAMLLDNFVKVNHLLPKATRDSVNEAVKHCANNVEGMASACQKAVRNRDLACLNLQEFEFLLRKMRTLTACNEQALKRVSPPIPTLQNIKDVVEKELQRINIREIEQQLEKLDYVPFFNNVAFLAEFENKFAVFFSCPKPPIAVVLKLLEKNAVHAKKEWEVGNYGAFDEAMMALVSIETATEQHQFLRTEIHKKAQERRGDVLLAVRKSLQRDFIGPASTAVTHVDFANRIIPLRRIANDAPVLNQVITPIIADLLDGFRTRVSADQMTQLSNYLIKGDETCRQIANDNEKHFAAALHERWVSRGQLSVQDCCDRLECDPPLTSNEKIRLQQKLEEYNSFMANEKKEFFNGAMSLDALYRQRLQSLQMEASKVKMSGSTDDLASLVNQVAAMFTLHHLMESSGSGYAMTPHVTQMIAIYRLLAIEKQTTTWRSVVNFVTGGKAIDAVRNHMIQILTGEGKSVTLGVLAAVFGLLDVGVDVVCYSEYLTERDADALEPFFAALKLPADTIRYLTFEKLCASRLEGVPAIAKELVEKAQLSNAARASIEPSKPRMLLIDEVDVFFSRRFYGELFNAGIALRSPNISRLVRLVYSKRGQAAFQVTETPEFKAMAADYHQKLLSILQSLAQQLVVNCNSTGKPLPEFDPVKRVVGYRPPGAGEVQWGVVFPNKTLFVYLQKEECGAISTDEVETHLCLDMMFGQFSYAEIPLNPRYYCGILGVTGTLRTQKAGQQAGHMILSQDERRIIKEEYRVKAMSFVPSVFGESKRNFEFNRDVYKHENLSDWMSAIEKDAHTAKKQGGVLVFFKNKGTLLEFRHARKDTLGPVSTLTHDTPSAERKGIITAATATGKITLFTRPYGRGVDFVTLTDDAVTTVIITFFSSAEAEEVQIMGRTARQGQKGNIIVHLAVPHLEEKFDVKSDALQAAKGSPGDAYREYLAEQRQWKGKKKTDGRAKRREAAEVADKQSWAIVRKITGDAPVTVKLDAIVKVASQNVSPPTHFILLLDKSYSMNGDRWAALHCSFNAFLDEARRVRADQDPQKTLVTVILFADRTHSLGTTTLQGTPSLSQRIPENSAGWGTNFTAAFEGAHDVLNGSADGSWDNKIVFLTDGEGGSPIATVRQLLQAHRQRISTYYSISFGSKDQRLLNEIAHEFVQNKVAAFTLDPKSRVELQEAFVAAVSSAPMHRL</sequence>
<organism evidence="4">
    <name type="scientific">Eutreptiella gymnastica</name>
    <dbReference type="NCBI Taxonomy" id="73025"/>
    <lineage>
        <taxon>Eukaryota</taxon>
        <taxon>Discoba</taxon>
        <taxon>Euglenozoa</taxon>
        <taxon>Euglenida</taxon>
        <taxon>Spirocuta</taxon>
        <taxon>Euglenophyceae</taxon>
        <taxon>Eutreptiales</taxon>
        <taxon>Eutreptiaceae</taxon>
        <taxon>Eutreptiella</taxon>
    </lineage>
</organism>